<feature type="domain" description="CxC2-like cysteine cluster KDZ transposase-associated" evidence="1">
    <location>
        <begin position="2"/>
        <end position="34"/>
    </location>
</feature>
<reference evidence="3" key="1">
    <citation type="journal article" date="2017" name="Nat. Ecol. Evol.">
        <title>Genome expansion and lineage-specific genetic innovations in the forest pathogenic fungi Armillaria.</title>
        <authorList>
            <person name="Sipos G."/>
            <person name="Prasanna A.N."/>
            <person name="Walter M.C."/>
            <person name="O'Connor E."/>
            <person name="Balint B."/>
            <person name="Krizsan K."/>
            <person name="Kiss B."/>
            <person name="Hess J."/>
            <person name="Varga T."/>
            <person name="Slot J."/>
            <person name="Riley R."/>
            <person name="Boka B."/>
            <person name="Rigling D."/>
            <person name="Barry K."/>
            <person name="Lee J."/>
            <person name="Mihaltcheva S."/>
            <person name="LaButti K."/>
            <person name="Lipzen A."/>
            <person name="Waldron R."/>
            <person name="Moloney N.M."/>
            <person name="Sperisen C."/>
            <person name="Kredics L."/>
            <person name="Vagvoelgyi C."/>
            <person name="Patrignani A."/>
            <person name="Fitzpatrick D."/>
            <person name="Nagy I."/>
            <person name="Doyle S."/>
            <person name="Anderson J.B."/>
            <person name="Grigoriev I.V."/>
            <person name="Gueldener U."/>
            <person name="Muensterkoetter M."/>
            <person name="Nagy L.G."/>
        </authorList>
    </citation>
    <scope>NUCLEOTIDE SEQUENCE [LARGE SCALE GENOMIC DNA]</scope>
    <source>
        <strain evidence="3">28-4</strain>
    </source>
</reference>
<protein>
    <recommendedName>
        <fullName evidence="1">CxC2-like cysteine cluster KDZ transposase-associated domain-containing protein</fullName>
    </recommendedName>
</protein>
<dbReference type="AlphaFoldDB" id="A0A2H3AYV4"/>
<proteinExistence type="predicted"/>
<accession>A0A2H3AYV4</accession>
<organism evidence="2 3">
    <name type="scientific">Armillaria solidipes</name>
    <dbReference type="NCBI Taxonomy" id="1076256"/>
    <lineage>
        <taxon>Eukaryota</taxon>
        <taxon>Fungi</taxon>
        <taxon>Dikarya</taxon>
        <taxon>Basidiomycota</taxon>
        <taxon>Agaricomycotina</taxon>
        <taxon>Agaricomycetes</taxon>
        <taxon>Agaricomycetidae</taxon>
        <taxon>Agaricales</taxon>
        <taxon>Marasmiineae</taxon>
        <taxon>Physalacriaceae</taxon>
        <taxon>Armillaria</taxon>
    </lineage>
</organism>
<evidence type="ECO:0000313" key="3">
    <source>
        <dbReference type="Proteomes" id="UP000218334"/>
    </source>
</evidence>
<dbReference type="Pfam" id="PF18758">
    <property type="entry name" value="KDZ"/>
    <property type="match status" value="1"/>
</dbReference>
<name>A0A2H3AYV4_9AGAR</name>
<dbReference type="STRING" id="1076256.A0A2H3AYV4"/>
<evidence type="ECO:0000259" key="1">
    <source>
        <dbReference type="Pfam" id="PF18803"/>
    </source>
</evidence>
<dbReference type="Proteomes" id="UP000218334">
    <property type="component" value="Unassembled WGS sequence"/>
</dbReference>
<dbReference type="EMBL" id="KZ293464">
    <property type="protein sequence ID" value="PBK62690.1"/>
    <property type="molecule type" value="Genomic_DNA"/>
</dbReference>
<sequence length="336" mass="38101">MFHLLERFHLLSLCSKLSVYNFYRTLEKLTSNTGISWRFLKLLKRGGRGHAVDGVTGMKPSKLAVLCPSCPRPGINLPEGWEDAPPAFKFLYAILLCMDANFRLKNQLVSSFSRDPGLGIGWAYFIPCTSYEQYMLNNTSDADISTCVGFAALAKQDTKFCKGLRYTGVGAVTCARGEFILTVGNLHKGEWYISQIYHWSYAAMDHIFGSAFKAHTMLLTAIISYDIACQWFKNLFKRMTDWPEDIKLRDNVDISLVIPKFHEPAHQDEDHEQFSCNLVPGMGASDCEVSERFWGPHNPLGNSMKTMGPGSWHDVLDDHFGFWNWLKYHSMGKTPP</sequence>
<keyword evidence="3" id="KW-1185">Reference proteome</keyword>
<evidence type="ECO:0000313" key="2">
    <source>
        <dbReference type="EMBL" id="PBK62690.1"/>
    </source>
</evidence>
<dbReference type="Pfam" id="PF18803">
    <property type="entry name" value="CxC2"/>
    <property type="match status" value="1"/>
</dbReference>
<dbReference type="InterPro" id="IPR041457">
    <property type="entry name" value="CxC2_KDZ-assoc"/>
</dbReference>
<dbReference type="InterPro" id="IPR040521">
    <property type="entry name" value="KDZ"/>
</dbReference>
<gene>
    <name evidence="2" type="ORF">ARMSODRAFT_990436</name>
</gene>